<proteinExistence type="predicted"/>
<reference evidence="1 2" key="1">
    <citation type="submission" date="2018-12" db="EMBL/GenBank/DDBJ databases">
        <authorList>
            <person name="Li S."/>
            <person name="Yang R."/>
            <person name="Chen G."/>
            <person name="Zou L."/>
            <person name="Zhang C."/>
            <person name="Chen Y."/>
            <person name="Liu Z."/>
            <person name="Li Y."/>
            <person name="Yan Y."/>
            <person name="Huang M."/>
            <person name="Chen T."/>
        </authorList>
    </citation>
    <scope>NUCLEOTIDE SEQUENCE [LARGE SCALE GENOMIC DNA]</scope>
    <source>
        <strain evidence="1 2">1257</strain>
    </source>
</reference>
<gene>
    <name evidence="1" type="ORF">EJA05_12120</name>
</gene>
<sequence length="618" mass="67600">MLRHSTSQGYVFLRLSEKALAKSIKFIFYASDLAVPGISATPLNYVIQGKHRHSGGINLYLPDGLEIDYRFPLASASYVDEAGISSICYERGSMRVASALCINPPINGKAFIPSDTLCADYANTIASEIYDITGASENGVDPRTGLFHAHYPVGVIRGLSGNGPELDLTLHYSAARANESALGDGWAFRFSAYDNRQHRLTLSTGQTITLTAEHIIKATGKKRLMINGVCLTGASGDFNDLTGLTVIYPSGRKERLAKPCKHDGLEANEQYKKALVVKLDKLKENLEKWLKEGGNVYAQAGGLISGGGLGLLMTPTQPELTSEQKDAIRKKLEAIEPMRKDMVRKAFVLVPNSITSPQGGELSLAWEGKKGHVSLLTIRDGETTLLSGEHAEPVAQGEYVTTFTVWPNSEEAYSVKLLIKDCLLTQLTRTGKDQTTPVQVVKFGYEGEPVLDRVLCSIEEEDGSLEHVSYAPAWKHWEIGNSLIPLSRVIQHTLVPGAGQQTISHRWQFEGLDNLAMQEGDRIVATEMLDNGSGLTGPFTRRTWTLKNGFSVETEIVEETPGVMRETTTHTYPDSIASTDETVKFRLATQPIRTTVITEDLRPAPIAPVEPSTAENQP</sequence>
<dbReference type="OrthoDB" id="6722058at2"/>
<protein>
    <submittedName>
        <fullName evidence="1">Uncharacterized protein</fullName>
    </submittedName>
</protein>
<organism evidence="1 2">
    <name type="scientific">Pseudomonas entomophila</name>
    <dbReference type="NCBI Taxonomy" id="312306"/>
    <lineage>
        <taxon>Bacteria</taxon>
        <taxon>Pseudomonadati</taxon>
        <taxon>Pseudomonadota</taxon>
        <taxon>Gammaproteobacteria</taxon>
        <taxon>Pseudomonadales</taxon>
        <taxon>Pseudomonadaceae</taxon>
        <taxon>Pseudomonas</taxon>
    </lineage>
</organism>
<dbReference type="EMBL" id="CP034338">
    <property type="protein sequence ID" value="AZL68424.1"/>
    <property type="molecule type" value="Genomic_DNA"/>
</dbReference>
<name>A0A3Q8U066_9PSED</name>
<dbReference type="Proteomes" id="UP000268230">
    <property type="component" value="Chromosome"/>
</dbReference>
<evidence type="ECO:0000313" key="1">
    <source>
        <dbReference type="EMBL" id="AZL68424.1"/>
    </source>
</evidence>
<accession>A0A3Q8U066</accession>
<dbReference type="AlphaFoldDB" id="A0A3Q8U066"/>
<evidence type="ECO:0000313" key="2">
    <source>
        <dbReference type="Proteomes" id="UP000268230"/>
    </source>
</evidence>
<dbReference type="KEGG" id="pory:EJA05_12120"/>